<dbReference type="InterPro" id="IPR000045">
    <property type="entry name" value="Prepilin_IV_endopep_pep"/>
</dbReference>
<sequence length="150" mass="16302">MTENMILCGYLGICSCYDCRNRYIPLWLLRLGIGIGLLYALVMLIQGRFGWQAAVAGMAPGAVMLFYSRLSQGKLGWADGLMVIPAGLMQQWERCTAEVLAACFLVFLAAAALLAAGKANKNTKLPFAPFFLAAVVLVWTVEEYGNRIGG</sequence>
<organism evidence="3 4">
    <name type="scientific">Candidatus Eisenbergiella stercorigallinarum</name>
    <dbReference type="NCBI Taxonomy" id="2838557"/>
    <lineage>
        <taxon>Bacteria</taxon>
        <taxon>Bacillati</taxon>
        <taxon>Bacillota</taxon>
        <taxon>Clostridia</taxon>
        <taxon>Lachnospirales</taxon>
        <taxon>Lachnospiraceae</taxon>
        <taxon>Eisenbergiella</taxon>
    </lineage>
</organism>
<dbReference type="Pfam" id="PF01478">
    <property type="entry name" value="Peptidase_A24"/>
    <property type="match status" value="1"/>
</dbReference>
<keyword evidence="3" id="KW-0378">Hydrolase</keyword>
<evidence type="ECO:0000259" key="2">
    <source>
        <dbReference type="Pfam" id="PF01478"/>
    </source>
</evidence>
<name>A0A9D2U0I7_9FIRM</name>
<gene>
    <name evidence="3" type="ORF">H9912_04860</name>
</gene>
<dbReference type="EC" id="3.4.23.43" evidence="3"/>
<dbReference type="Proteomes" id="UP000823851">
    <property type="component" value="Unassembled WGS sequence"/>
</dbReference>
<dbReference type="Gene3D" id="1.20.120.1220">
    <property type="match status" value="1"/>
</dbReference>
<evidence type="ECO:0000256" key="1">
    <source>
        <dbReference type="SAM" id="Phobius"/>
    </source>
</evidence>
<keyword evidence="1" id="KW-0812">Transmembrane</keyword>
<proteinExistence type="predicted"/>
<feature type="transmembrane region" description="Helical" evidence="1">
    <location>
        <begin position="51"/>
        <end position="67"/>
    </location>
</feature>
<accession>A0A9D2U0I7</accession>
<feature type="domain" description="Prepilin type IV endopeptidase peptidase" evidence="2">
    <location>
        <begin position="5"/>
        <end position="108"/>
    </location>
</feature>
<keyword evidence="1" id="KW-0472">Membrane</keyword>
<keyword evidence="1" id="KW-1133">Transmembrane helix</keyword>
<feature type="transmembrane region" description="Helical" evidence="1">
    <location>
        <begin position="123"/>
        <end position="141"/>
    </location>
</feature>
<dbReference type="GO" id="GO:0004190">
    <property type="term" value="F:aspartic-type endopeptidase activity"/>
    <property type="evidence" value="ECO:0007669"/>
    <property type="project" value="UniProtKB-EC"/>
</dbReference>
<dbReference type="GO" id="GO:0016020">
    <property type="term" value="C:membrane"/>
    <property type="evidence" value="ECO:0007669"/>
    <property type="project" value="InterPro"/>
</dbReference>
<reference evidence="3" key="2">
    <citation type="submission" date="2021-04" db="EMBL/GenBank/DDBJ databases">
        <authorList>
            <person name="Gilroy R."/>
        </authorList>
    </citation>
    <scope>NUCLEOTIDE SEQUENCE</scope>
    <source>
        <strain evidence="3">ChiHjej8B7-25341</strain>
    </source>
</reference>
<protein>
    <submittedName>
        <fullName evidence="3">Prepilin peptidase</fullName>
        <ecNumber evidence="3">3.4.23.43</ecNumber>
    </submittedName>
</protein>
<feature type="transmembrane region" description="Helical" evidence="1">
    <location>
        <begin position="99"/>
        <end position="117"/>
    </location>
</feature>
<feature type="transmembrane region" description="Helical" evidence="1">
    <location>
        <begin position="27"/>
        <end position="45"/>
    </location>
</feature>
<reference evidence="3" key="1">
    <citation type="journal article" date="2021" name="PeerJ">
        <title>Extensive microbial diversity within the chicken gut microbiome revealed by metagenomics and culture.</title>
        <authorList>
            <person name="Gilroy R."/>
            <person name="Ravi A."/>
            <person name="Getino M."/>
            <person name="Pursley I."/>
            <person name="Horton D.L."/>
            <person name="Alikhan N.F."/>
            <person name="Baker D."/>
            <person name="Gharbi K."/>
            <person name="Hall N."/>
            <person name="Watson M."/>
            <person name="Adriaenssens E.M."/>
            <person name="Foster-Nyarko E."/>
            <person name="Jarju S."/>
            <person name="Secka A."/>
            <person name="Antonio M."/>
            <person name="Oren A."/>
            <person name="Chaudhuri R.R."/>
            <person name="La Ragione R."/>
            <person name="Hildebrand F."/>
            <person name="Pallen M.J."/>
        </authorList>
    </citation>
    <scope>NUCLEOTIDE SEQUENCE</scope>
    <source>
        <strain evidence="3">ChiHjej8B7-25341</strain>
    </source>
</reference>
<dbReference type="AlphaFoldDB" id="A0A9D2U0I7"/>
<evidence type="ECO:0000313" key="4">
    <source>
        <dbReference type="Proteomes" id="UP000823851"/>
    </source>
</evidence>
<evidence type="ECO:0000313" key="3">
    <source>
        <dbReference type="EMBL" id="HJD31258.1"/>
    </source>
</evidence>
<dbReference type="EMBL" id="DWUW01000139">
    <property type="protein sequence ID" value="HJD31258.1"/>
    <property type="molecule type" value="Genomic_DNA"/>
</dbReference>
<comment type="caution">
    <text evidence="3">The sequence shown here is derived from an EMBL/GenBank/DDBJ whole genome shotgun (WGS) entry which is preliminary data.</text>
</comment>